<dbReference type="PANTHER" id="PTHR43777:SF1">
    <property type="entry name" value="MOLYBDENUM COFACTOR CYTIDYLYLTRANSFERASE"/>
    <property type="match status" value="1"/>
</dbReference>
<accession>A0A8U0A199</accession>
<dbReference type="CDD" id="cd04182">
    <property type="entry name" value="GT_2_like_f"/>
    <property type="match status" value="1"/>
</dbReference>
<protein>
    <submittedName>
        <fullName evidence="2">Nucleotidyltransferase family protein</fullName>
    </submittedName>
</protein>
<evidence type="ECO:0000259" key="1">
    <source>
        <dbReference type="Pfam" id="PF12804"/>
    </source>
</evidence>
<dbReference type="Pfam" id="PF12804">
    <property type="entry name" value="NTP_transf_3"/>
    <property type="match status" value="1"/>
</dbReference>
<reference evidence="2" key="1">
    <citation type="submission" date="2022-04" db="EMBL/GenBank/DDBJ databases">
        <title>Halocatena sp. nov., isolated from a salt lake.</title>
        <authorList>
            <person name="Cui H.-L."/>
        </authorList>
    </citation>
    <scope>NUCLEOTIDE SEQUENCE</scope>
    <source>
        <strain evidence="2">AD-1</strain>
    </source>
</reference>
<evidence type="ECO:0000313" key="3">
    <source>
        <dbReference type="Proteomes" id="UP000831768"/>
    </source>
</evidence>
<dbReference type="GeneID" id="71926482"/>
<dbReference type="PANTHER" id="PTHR43777">
    <property type="entry name" value="MOLYBDENUM COFACTOR CYTIDYLYLTRANSFERASE"/>
    <property type="match status" value="1"/>
</dbReference>
<dbReference type="KEGG" id="haad:MW046_00505"/>
<evidence type="ECO:0000313" key="2">
    <source>
        <dbReference type="EMBL" id="UPM42951.1"/>
    </source>
</evidence>
<dbReference type="AlphaFoldDB" id="A0A8U0A199"/>
<feature type="domain" description="MobA-like NTP transferase" evidence="1">
    <location>
        <begin position="24"/>
        <end position="184"/>
    </location>
</feature>
<organism evidence="2 3">
    <name type="scientific">Halocatena salina</name>
    <dbReference type="NCBI Taxonomy" id="2934340"/>
    <lineage>
        <taxon>Archaea</taxon>
        <taxon>Methanobacteriati</taxon>
        <taxon>Methanobacteriota</taxon>
        <taxon>Stenosarchaea group</taxon>
        <taxon>Halobacteria</taxon>
        <taxon>Halobacteriales</taxon>
        <taxon>Natronomonadaceae</taxon>
        <taxon>Halocatena</taxon>
    </lineage>
</organism>
<dbReference type="InterPro" id="IPR025877">
    <property type="entry name" value="MobA-like_NTP_Trfase"/>
</dbReference>
<dbReference type="InterPro" id="IPR029044">
    <property type="entry name" value="Nucleotide-diphossugar_trans"/>
</dbReference>
<proteinExistence type="predicted"/>
<sequence>MSEDEPPVVEPATYDTELNDEVGCVLLAAGQGTRFTEGNKLLHEIDGVPVVRRAVQPFLAVLDDVVVVVGHDAPAVRAAFDGLNITFVVNEEYTHGQSTSLHCGIVVARNRGWDGVLFGLGDMPFVDPESVQRLLKVHAASSYTILAAAYQGDRGDPTLFDASHYDALSAIEGDQGGQTLIEESEGAALVETNDPGVIRDINTVSQFEQYC</sequence>
<gene>
    <name evidence="2" type="ORF">MW046_00505</name>
</gene>
<dbReference type="Gene3D" id="3.90.550.10">
    <property type="entry name" value="Spore Coat Polysaccharide Biosynthesis Protein SpsA, Chain A"/>
    <property type="match status" value="1"/>
</dbReference>
<dbReference type="EMBL" id="CP096019">
    <property type="protein sequence ID" value="UPM42951.1"/>
    <property type="molecule type" value="Genomic_DNA"/>
</dbReference>
<keyword evidence="3" id="KW-1185">Reference proteome</keyword>
<dbReference type="Proteomes" id="UP000831768">
    <property type="component" value="Chromosome"/>
</dbReference>
<dbReference type="GO" id="GO:0016779">
    <property type="term" value="F:nucleotidyltransferase activity"/>
    <property type="evidence" value="ECO:0007669"/>
    <property type="project" value="UniProtKB-ARBA"/>
</dbReference>
<dbReference type="RefSeq" id="WP_247993621.1">
    <property type="nucleotide sequence ID" value="NZ_CP096019.1"/>
</dbReference>
<name>A0A8U0A199_9EURY</name>
<dbReference type="SUPFAM" id="SSF53448">
    <property type="entry name" value="Nucleotide-diphospho-sugar transferases"/>
    <property type="match status" value="1"/>
</dbReference>